<dbReference type="GO" id="GO:0000122">
    <property type="term" value="P:negative regulation of transcription by RNA polymerase II"/>
    <property type="evidence" value="ECO:0007669"/>
    <property type="project" value="TreeGrafter"/>
</dbReference>
<dbReference type="SMART" id="SM00398">
    <property type="entry name" value="HMG"/>
    <property type="match status" value="1"/>
</dbReference>
<organism evidence="7 8">
    <name type="scientific">Massarina eburnea CBS 473.64</name>
    <dbReference type="NCBI Taxonomy" id="1395130"/>
    <lineage>
        <taxon>Eukaryota</taxon>
        <taxon>Fungi</taxon>
        <taxon>Dikarya</taxon>
        <taxon>Ascomycota</taxon>
        <taxon>Pezizomycotina</taxon>
        <taxon>Dothideomycetes</taxon>
        <taxon>Pleosporomycetidae</taxon>
        <taxon>Pleosporales</taxon>
        <taxon>Massarineae</taxon>
        <taxon>Massarinaceae</taxon>
        <taxon>Massarina</taxon>
    </lineage>
</organism>
<dbReference type="SUPFAM" id="SSF47095">
    <property type="entry name" value="HMG-box"/>
    <property type="match status" value="1"/>
</dbReference>
<dbReference type="InterPro" id="IPR050140">
    <property type="entry name" value="SRY-related_HMG-box_TF-like"/>
</dbReference>
<dbReference type="OrthoDB" id="6247875at2759"/>
<dbReference type="GO" id="GO:0030154">
    <property type="term" value="P:cell differentiation"/>
    <property type="evidence" value="ECO:0007669"/>
    <property type="project" value="TreeGrafter"/>
</dbReference>
<dbReference type="PROSITE" id="PS50118">
    <property type="entry name" value="HMG_BOX_2"/>
    <property type="match status" value="1"/>
</dbReference>
<name>A0A6A6RYY6_9PLEO</name>
<dbReference type="PANTHER" id="PTHR10270:SF320">
    <property type="entry name" value="BOX TRANSCRIPTIONAL REGULATOR, PUTATIVE (AFU_ORTHOLOGUE AFUA_4G10820)-RELATED"/>
    <property type="match status" value="1"/>
</dbReference>
<dbReference type="Gene3D" id="1.10.30.10">
    <property type="entry name" value="High mobility group box domain"/>
    <property type="match status" value="1"/>
</dbReference>
<dbReference type="InterPro" id="IPR009071">
    <property type="entry name" value="HMG_box_dom"/>
</dbReference>
<feature type="region of interest" description="Disordered" evidence="5">
    <location>
        <begin position="529"/>
        <end position="586"/>
    </location>
</feature>
<dbReference type="CDD" id="cd01389">
    <property type="entry name" value="HMG-box_ROX1-like"/>
    <property type="match status" value="1"/>
</dbReference>
<dbReference type="PANTHER" id="PTHR10270">
    <property type="entry name" value="SOX TRANSCRIPTION FACTOR"/>
    <property type="match status" value="1"/>
</dbReference>
<keyword evidence="8" id="KW-1185">Reference proteome</keyword>
<feature type="compositionally biased region" description="Low complexity" evidence="5">
    <location>
        <begin position="531"/>
        <end position="550"/>
    </location>
</feature>
<evidence type="ECO:0000256" key="4">
    <source>
        <dbReference type="PROSITE-ProRule" id="PRU00267"/>
    </source>
</evidence>
<feature type="domain" description="HMG box" evidence="6">
    <location>
        <begin position="158"/>
        <end position="226"/>
    </location>
</feature>
<evidence type="ECO:0000313" key="8">
    <source>
        <dbReference type="Proteomes" id="UP000799753"/>
    </source>
</evidence>
<evidence type="ECO:0000256" key="1">
    <source>
        <dbReference type="ARBA" id="ARBA00023015"/>
    </source>
</evidence>
<feature type="DNA-binding region" description="HMG box" evidence="4">
    <location>
        <begin position="158"/>
        <end position="226"/>
    </location>
</feature>
<feature type="region of interest" description="Disordered" evidence="5">
    <location>
        <begin position="260"/>
        <end position="400"/>
    </location>
</feature>
<evidence type="ECO:0000259" key="6">
    <source>
        <dbReference type="PROSITE" id="PS50118"/>
    </source>
</evidence>
<proteinExistence type="predicted"/>
<keyword evidence="1" id="KW-0805">Transcription regulation</keyword>
<dbReference type="InterPro" id="IPR036910">
    <property type="entry name" value="HMG_box_dom_sf"/>
</dbReference>
<evidence type="ECO:0000313" key="7">
    <source>
        <dbReference type="EMBL" id="KAF2639418.1"/>
    </source>
</evidence>
<feature type="compositionally biased region" description="Polar residues" evidence="5">
    <location>
        <begin position="316"/>
        <end position="326"/>
    </location>
</feature>
<reference evidence="7" key="1">
    <citation type="journal article" date="2020" name="Stud. Mycol.">
        <title>101 Dothideomycetes genomes: a test case for predicting lifestyles and emergence of pathogens.</title>
        <authorList>
            <person name="Haridas S."/>
            <person name="Albert R."/>
            <person name="Binder M."/>
            <person name="Bloem J."/>
            <person name="Labutti K."/>
            <person name="Salamov A."/>
            <person name="Andreopoulos B."/>
            <person name="Baker S."/>
            <person name="Barry K."/>
            <person name="Bills G."/>
            <person name="Bluhm B."/>
            <person name="Cannon C."/>
            <person name="Castanera R."/>
            <person name="Culley D."/>
            <person name="Daum C."/>
            <person name="Ezra D."/>
            <person name="Gonzalez J."/>
            <person name="Henrissat B."/>
            <person name="Kuo A."/>
            <person name="Liang C."/>
            <person name="Lipzen A."/>
            <person name="Lutzoni F."/>
            <person name="Magnuson J."/>
            <person name="Mondo S."/>
            <person name="Nolan M."/>
            <person name="Ohm R."/>
            <person name="Pangilinan J."/>
            <person name="Park H.-J."/>
            <person name="Ramirez L."/>
            <person name="Alfaro M."/>
            <person name="Sun H."/>
            <person name="Tritt A."/>
            <person name="Yoshinaga Y."/>
            <person name="Zwiers L.-H."/>
            <person name="Turgeon B."/>
            <person name="Goodwin S."/>
            <person name="Spatafora J."/>
            <person name="Crous P."/>
            <person name="Grigoriev I."/>
        </authorList>
    </citation>
    <scope>NUCLEOTIDE SEQUENCE</scope>
    <source>
        <strain evidence="7">CBS 473.64</strain>
    </source>
</reference>
<dbReference type="AlphaFoldDB" id="A0A6A6RYY6"/>
<evidence type="ECO:0000256" key="2">
    <source>
        <dbReference type="ARBA" id="ARBA00023125"/>
    </source>
</evidence>
<dbReference type="GO" id="GO:0001228">
    <property type="term" value="F:DNA-binding transcription activator activity, RNA polymerase II-specific"/>
    <property type="evidence" value="ECO:0007669"/>
    <property type="project" value="TreeGrafter"/>
</dbReference>
<accession>A0A6A6RYY6</accession>
<feature type="compositionally biased region" description="Pro residues" evidence="5">
    <location>
        <begin position="266"/>
        <end position="281"/>
    </location>
</feature>
<dbReference type="Proteomes" id="UP000799753">
    <property type="component" value="Unassembled WGS sequence"/>
</dbReference>
<gene>
    <name evidence="7" type="ORF">P280DRAFT_481549</name>
</gene>
<dbReference type="GO" id="GO:0005634">
    <property type="term" value="C:nucleus"/>
    <property type="evidence" value="ECO:0007669"/>
    <property type="project" value="UniProtKB-UniRule"/>
</dbReference>
<evidence type="ECO:0000256" key="5">
    <source>
        <dbReference type="SAM" id="MobiDB-lite"/>
    </source>
</evidence>
<feature type="region of interest" description="Disordered" evidence="5">
    <location>
        <begin position="49"/>
        <end position="144"/>
    </location>
</feature>
<dbReference type="FunFam" id="1.10.30.10:FF:000041">
    <property type="entry name" value="HMG box family protein"/>
    <property type="match status" value="1"/>
</dbReference>
<dbReference type="EMBL" id="MU006787">
    <property type="protein sequence ID" value="KAF2639418.1"/>
    <property type="molecule type" value="Genomic_DNA"/>
</dbReference>
<keyword evidence="2 4" id="KW-0238">DNA-binding</keyword>
<dbReference type="Pfam" id="PF00505">
    <property type="entry name" value="HMG_box"/>
    <property type="match status" value="1"/>
</dbReference>
<dbReference type="GO" id="GO:0000978">
    <property type="term" value="F:RNA polymerase II cis-regulatory region sequence-specific DNA binding"/>
    <property type="evidence" value="ECO:0007669"/>
    <property type="project" value="TreeGrafter"/>
</dbReference>
<keyword evidence="3" id="KW-0804">Transcription</keyword>
<sequence length="695" mass="76351">MLASRVLPPISHRSTALQVQDPLPSVSIPPVATFFNIPRRYVRSNMQVADNASSHSQMEDPKSLSPRSLRKSSRIHELRSASTSSPADRSSKDDLLPSGANSLSRATRKRYASFGDDPNGTDSGGESPGDPMLPASASSTGSGELPGHVCLCQPEPKIPRPRNAFILYRQHHQHGIVARNPGLANPEISKIIGEQWKAESVNLKKVWQDLAETEKARHHEQYPDYRYQPRRLGKPGSIFVNTKGHTPTDKYRCPRCGGRSIKTPTSPFPNTPTLPTLPPPNESSGLTPTTRYLPMMSNLSLDSPATRRRGPGPGPSSLSNIQVNTATREDASMYSASPLTPSKRRRYNDYGPANSNGRRTDTPYYTNRRDSLPPIHMRNSPPGTATMPPPPRTPRDSHRNSMDLNLLVPSQHDQSRSVEAMVMSVPYTVKIKVLGRITPPLKDPGPTSPAVSVRGGIVAVEGDDVSAVKELSVWLKDFLSKDNEYNPRIEEAPRSPSDSAAGATFEEYFDLVKEWHGRSREMIKFITTPYTSSSPSTRSGSGSVSSSASDAESEKDREKEKEKSNSNDNPSITPPPPPTSPTSSRKPVIILPTYQLHASDAFASKIPITDVYSPMDHWQWMATLWRGTVGPDLTIYVKTESKEEREKGSGKVVEVNDEGKFLTVVRERDGRFAATALRRVGFEVGEWIRGLGSGG</sequence>
<keyword evidence="4" id="KW-0539">Nucleus</keyword>
<feature type="compositionally biased region" description="Basic and acidic residues" evidence="5">
    <location>
        <begin position="552"/>
        <end position="565"/>
    </location>
</feature>
<evidence type="ECO:0000256" key="3">
    <source>
        <dbReference type="ARBA" id="ARBA00023163"/>
    </source>
</evidence>
<protein>
    <recommendedName>
        <fullName evidence="6">HMG box domain-containing protein</fullName>
    </recommendedName>
</protein>